<dbReference type="GeneID" id="15804822"/>
<feature type="domain" description="HORMA" evidence="6">
    <location>
        <begin position="7"/>
        <end position="221"/>
    </location>
</feature>
<dbReference type="Pfam" id="PF02301">
    <property type="entry name" value="HORMA"/>
    <property type="match status" value="1"/>
</dbReference>
<dbReference type="InterPro" id="IPR051294">
    <property type="entry name" value="HORMA_MeioticProgression"/>
</dbReference>
<keyword evidence="5" id="KW-0469">Meiosis</keyword>
<reference evidence="7 8" key="1">
    <citation type="journal article" date="2012" name="BMC Genomics">
        <title>Comparative genomic analysis and phylogenetic position of Theileria equi.</title>
        <authorList>
            <person name="Kappmeyer L.S."/>
            <person name="Thiagarajan M."/>
            <person name="Herndon D.R."/>
            <person name="Ramsay J.D."/>
            <person name="Caler E."/>
            <person name="Djikeng A."/>
            <person name="Gillespie J.J."/>
            <person name="Lau A.O."/>
            <person name="Roalson E.H."/>
            <person name="Silva J.C."/>
            <person name="Silva M.G."/>
            <person name="Suarez C.E."/>
            <person name="Ueti M.W."/>
            <person name="Nene V.M."/>
            <person name="Mealey R.H."/>
            <person name="Knowles D.P."/>
            <person name="Brayton K.A."/>
        </authorList>
    </citation>
    <scope>NUCLEOTIDE SEQUENCE [LARGE SCALE GENOMIC DNA]</scope>
    <source>
        <strain evidence="7 8">WA</strain>
    </source>
</reference>
<dbReference type="InterPro" id="IPR036570">
    <property type="entry name" value="HORMA_dom_sf"/>
</dbReference>
<evidence type="ECO:0000313" key="8">
    <source>
        <dbReference type="Proteomes" id="UP000031512"/>
    </source>
</evidence>
<evidence type="ECO:0000259" key="6">
    <source>
        <dbReference type="PROSITE" id="PS50815"/>
    </source>
</evidence>
<dbReference type="RefSeq" id="XP_004830884.1">
    <property type="nucleotide sequence ID" value="XM_004830827.1"/>
</dbReference>
<keyword evidence="3" id="KW-0158">Chromosome</keyword>
<dbReference type="STRING" id="1537102.L0B129"/>
<organism evidence="7 8">
    <name type="scientific">Theileria equi strain WA</name>
    <dbReference type="NCBI Taxonomy" id="1537102"/>
    <lineage>
        <taxon>Eukaryota</taxon>
        <taxon>Sar</taxon>
        <taxon>Alveolata</taxon>
        <taxon>Apicomplexa</taxon>
        <taxon>Aconoidasida</taxon>
        <taxon>Piroplasmida</taxon>
        <taxon>Theileriidae</taxon>
        <taxon>Theileria</taxon>
    </lineage>
</organism>
<proteinExistence type="predicted"/>
<dbReference type="GO" id="GO:0005634">
    <property type="term" value="C:nucleus"/>
    <property type="evidence" value="ECO:0007669"/>
    <property type="project" value="UniProtKB-SubCell"/>
</dbReference>
<dbReference type="PANTHER" id="PTHR48225:SF7">
    <property type="entry name" value="MEIOSIS-SPECIFIC PROTEIN HOP1"/>
    <property type="match status" value="1"/>
</dbReference>
<evidence type="ECO:0000256" key="2">
    <source>
        <dbReference type="ARBA" id="ARBA00004286"/>
    </source>
</evidence>
<evidence type="ECO:0000256" key="3">
    <source>
        <dbReference type="ARBA" id="ARBA00022454"/>
    </source>
</evidence>
<dbReference type="AlphaFoldDB" id="L0B129"/>
<dbReference type="InterPro" id="IPR003511">
    <property type="entry name" value="HORMA_dom"/>
</dbReference>
<dbReference type="SUPFAM" id="SSF56019">
    <property type="entry name" value="The spindle assembly checkpoint protein mad2"/>
    <property type="match status" value="1"/>
</dbReference>
<dbReference type="PANTHER" id="PTHR48225">
    <property type="entry name" value="HORMA DOMAIN-CONTAINING PROTEIN 1"/>
    <property type="match status" value="1"/>
</dbReference>
<dbReference type="PROSITE" id="PS50815">
    <property type="entry name" value="HORMA"/>
    <property type="match status" value="1"/>
</dbReference>
<dbReference type="GO" id="GO:0051321">
    <property type="term" value="P:meiotic cell cycle"/>
    <property type="evidence" value="ECO:0007669"/>
    <property type="project" value="UniProtKB-KW"/>
</dbReference>
<dbReference type="KEGG" id="beq:BEWA_006270"/>
<dbReference type="OrthoDB" id="1928087at2759"/>
<protein>
    <submittedName>
        <fullName evidence="7">HORMA domain-containing protein</fullName>
    </submittedName>
</protein>
<sequence length="221" mass="24762">MEGINPVESKNVIKNFLKMGVSAIAYLRNLFAESIFEDATIAGLPLKRLTRATPESSALIDWIDCGIYDALGKEYLKALAITIHDNKDVPLESYNFSFNYDVENTECGNSEDNNLIQVFVSEGTGANEKNSVGTLTVNKDQIKTQTIQVLRDLILLIQSLSPLPENRFISMKLLYYDAKVPKGYEPPFFRQATATERAVQDHSNIKQDIGMVRKHLSLSNI</sequence>
<accession>L0B129</accession>
<dbReference type="EMBL" id="CP001670">
    <property type="protein sequence ID" value="AFZ81218.1"/>
    <property type="molecule type" value="Genomic_DNA"/>
</dbReference>
<name>L0B129_THEEQ</name>
<keyword evidence="8" id="KW-1185">Reference proteome</keyword>
<evidence type="ECO:0000256" key="1">
    <source>
        <dbReference type="ARBA" id="ARBA00004123"/>
    </source>
</evidence>
<dbReference type="eggNOG" id="KOG4652">
    <property type="taxonomic scope" value="Eukaryota"/>
</dbReference>
<evidence type="ECO:0000313" key="7">
    <source>
        <dbReference type="EMBL" id="AFZ81218.1"/>
    </source>
</evidence>
<dbReference type="GO" id="GO:0005694">
    <property type="term" value="C:chromosome"/>
    <property type="evidence" value="ECO:0007669"/>
    <property type="project" value="UniProtKB-SubCell"/>
</dbReference>
<evidence type="ECO:0000256" key="4">
    <source>
        <dbReference type="ARBA" id="ARBA00023242"/>
    </source>
</evidence>
<gene>
    <name evidence="7" type="ORF">BEWA_006270</name>
</gene>
<dbReference type="Proteomes" id="UP000031512">
    <property type="component" value="Chromosome 3"/>
</dbReference>
<evidence type="ECO:0000256" key="5">
    <source>
        <dbReference type="ARBA" id="ARBA00023254"/>
    </source>
</evidence>
<keyword evidence="4" id="KW-0539">Nucleus</keyword>
<dbReference type="VEuPathDB" id="PiroplasmaDB:BEWA_006270"/>
<comment type="subcellular location">
    <subcellularLocation>
        <location evidence="2">Chromosome</location>
    </subcellularLocation>
    <subcellularLocation>
        <location evidence="1">Nucleus</location>
    </subcellularLocation>
</comment>
<dbReference type="Gene3D" id="3.30.900.10">
    <property type="entry name" value="HORMA domain"/>
    <property type="match status" value="1"/>
</dbReference>